<proteinExistence type="inferred from homology"/>
<keyword evidence="6" id="KW-1185">Reference proteome</keyword>
<evidence type="ECO:0000256" key="3">
    <source>
        <dbReference type="ARBA" id="ARBA00022827"/>
    </source>
</evidence>
<keyword evidence="2" id="KW-0285">Flavoprotein</keyword>
<gene>
    <name evidence="5" type="ORF">N7476_006838</name>
</gene>
<dbReference type="PANTHER" id="PTHR42973:SF7">
    <property type="entry name" value="FAD-BINDING PCMH-TYPE DOMAIN-CONTAINING PROTEIN"/>
    <property type="match status" value="1"/>
</dbReference>
<dbReference type="InterPro" id="IPR036318">
    <property type="entry name" value="FAD-bd_PCMH-like_sf"/>
</dbReference>
<sequence>MEQLTKFLSENTHIHYATPQSPDYTELRPGFILNVREVPAMIVRPRSAEDIAGLISVLTANDLPFSVRGGGHDMYGRSQIHEGITIDMREISHVEVEVENLTARVGGGVISMSLLKALEVHGVTTPHSVTPTVGYTGWAIHGGYGLLSATCGMGVDQILGAKVIDARGSIRDADETMLTAIRGGGGAFGVIYELKIKVYALNQVLAGAIIYNPGDLGERIHHFNMKYWELKEEGIPSRLTVYQSVMNGPVGKSLVVLFMWASADTEEGQKWLSRISSWGPVAVNTVTVQSLADFNAITDSMVPKHTYGTMYSLCLHQLTPEVLDVIAEHAPLQPNNPEVIFTAHEVRAEALKPSLTNVFINRIPHFTIEVIPMAASAEKLEENLVWAQKFIAALKSTDPRNFVQSNYPPLTSTNDLDLKMYYGSYYNDLKKIKQQYDPDNVFKHTVIRL</sequence>
<reference evidence="5" key="2">
    <citation type="journal article" date="2023" name="IMA Fungus">
        <title>Comparative genomic study of the Penicillium genus elucidates a diverse pangenome and 15 lateral gene transfer events.</title>
        <authorList>
            <person name="Petersen C."/>
            <person name="Sorensen T."/>
            <person name="Nielsen M.R."/>
            <person name="Sondergaard T.E."/>
            <person name="Sorensen J.L."/>
            <person name="Fitzpatrick D.A."/>
            <person name="Frisvad J.C."/>
            <person name="Nielsen K.L."/>
        </authorList>
    </citation>
    <scope>NUCLEOTIDE SEQUENCE</scope>
    <source>
        <strain evidence="5">IBT 21472</strain>
    </source>
</reference>
<dbReference type="PANTHER" id="PTHR42973">
    <property type="entry name" value="BINDING OXIDOREDUCTASE, PUTATIVE (AFU_ORTHOLOGUE AFUA_1G17690)-RELATED"/>
    <property type="match status" value="1"/>
</dbReference>
<dbReference type="InterPro" id="IPR012951">
    <property type="entry name" value="BBE"/>
</dbReference>
<evidence type="ECO:0000313" key="6">
    <source>
        <dbReference type="Proteomes" id="UP001147746"/>
    </source>
</evidence>
<accession>A0A9W9PWB8</accession>
<dbReference type="Gene3D" id="3.30.43.10">
    <property type="entry name" value="Uridine Diphospho-n-acetylenolpyruvylglucosamine Reductase, domain 2"/>
    <property type="match status" value="1"/>
</dbReference>
<dbReference type="GO" id="GO:0071949">
    <property type="term" value="F:FAD binding"/>
    <property type="evidence" value="ECO:0007669"/>
    <property type="project" value="InterPro"/>
</dbReference>
<keyword evidence="4" id="KW-0560">Oxidoreductase</keyword>
<evidence type="ECO:0000313" key="5">
    <source>
        <dbReference type="EMBL" id="KAJ5310978.1"/>
    </source>
</evidence>
<reference evidence="5" key="1">
    <citation type="submission" date="2022-12" db="EMBL/GenBank/DDBJ databases">
        <authorList>
            <person name="Petersen C."/>
        </authorList>
    </citation>
    <scope>NUCLEOTIDE SEQUENCE</scope>
    <source>
        <strain evidence="5">IBT 21472</strain>
    </source>
</reference>
<organism evidence="5 6">
    <name type="scientific">Penicillium atrosanguineum</name>
    <dbReference type="NCBI Taxonomy" id="1132637"/>
    <lineage>
        <taxon>Eukaryota</taxon>
        <taxon>Fungi</taxon>
        <taxon>Dikarya</taxon>
        <taxon>Ascomycota</taxon>
        <taxon>Pezizomycotina</taxon>
        <taxon>Eurotiomycetes</taxon>
        <taxon>Eurotiomycetidae</taxon>
        <taxon>Eurotiales</taxon>
        <taxon>Aspergillaceae</taxon>
        <taxon>Penicillium</taxon>
    </lineage>
</organism>
<dbReference type="GO" id="GO:0016491">
    <property type="term" value="F:oxidoreductase activity"/>
    <property type="evidence" value="ECO:0007669"/>
    <property type="project" value="UniProtKB-KW"/>
</dbReference>
<dbReference type="Pfam" id="PF08031">
    <property type="entry name" value="BBE"/>
    <property type="match status" value="1"/>
</dbReference>
<dbReference type="Gene3D" id="3.40.462.20">
    <property type="match status" value="1"/>
</dbReference>
<dbReference type="InterPro" id="IPR016166">
    <property type="entry name" value="FAD-bd_PCMH"/>
</dbReference>
<dbReference type="Proteomes" id="UP001147746">
    <property type="component" value="Unassembled WGS sequence"/>
</dbReference>
<dbReference type="InterPro" id="IPR050416">
    <property type="entry name" value="FAD-linked_Oxidoreductase"/>
</dbReference>
<evidence type="ECO:0000256" key="1">
    <source>
        <dbReference type="ARBA" id="ARBA00005466"/>
    </source>
</evidence>
<dbReference type="InterPro" id="IPR016169">
    <property type="entry name" value="FAD-bd_PCMH_sub2"/>
</dbReference>
<evidence type="ECO:0000256" key="4">
    <source>
        <dbReference type="ARBA" id="ARBA00023002"/>
    </source>
</evidence>
<comment type="similarity">
    <text evidence="1">Belongs to the oxygen-dependent FAD-linked oxidoreductase family.</text>
</comment>
<dbReference type="Pfam" id="PF01565">
    <property type="entry name" value="FAD_binding_4"/>
    <property type="match status" value="1"/>
</dbReference>
<dbReference type="InterPro" id="IPR006094">
    <property type="entry name" value="Oxid_FAD_bind_N"/>
</dbReference>
<name>A0A9W9PWB8_9EURO</name>
<dbReference type="SUPFAM" id="SSF56176">
    <property type="entry name" value="FAD-binding/transporter-associated domain-like"/>
    <property type="match status" value="1"/>
</dbReference>
<dbReference type="PROSITE" id="PS51387">
    <property type="entry name" value="FAD_PCMH"/>
    <property type="match status" value="1"/>
</dbReference>
<dbReference type="InterPro" id="IPR016167">
    <property type="entry name" value="FAD-bd_PCMH_sub1"/>
</dbReference>
<dbReference type="Gene3D" id="3.30.465.10">
    <property type="match status" value="1"/>
</dbReference>
<dbReference type="EMBL" id="JAPZBO010000007">
    <property type="protein sequence ID" value="KAJ5310978.1"/>
    <property type="molecule type" value="Genomic_DNA"/>
</dbReference>
<keyword evidence="3" id="KW-0274">FAD</keyword>
<protein>
    <submittedName>
        <fullName evidence="5">Uncharacterized protein</fullName>
    </submittedName>
</protein>
<dbReference type="AlphaFoldDB" id="A0A9W9PWB8"/>
<evidence type="ECO:0000256" key="2">
    <source>
        <dbReference type="ARBA" id="ARBA00022630"/>
    </source>
</evidence>
<comment type="caution">
    <text evidence="5">The sequence shown here is derived from an EMBL/GenBank/DDBJ whole genome shotgun (WGS) entry which is preliminary data.</text>
</comment>